<sequence length="184" mass="20005">MADESFDDFMGMLDGPVFAVTTQADGRPSGCLVRFATQSSEVPPSFMVVVAAGDDTHEAAAGSGYLAVHALPQSQVGLAELFDGEANKFERCSWRAGPQGMPILDEAIAWFVGRIAHWIQIGDHVAYVLEPVATWAPEGTEDLLYLSDLDDPEFGHEAPRRLFDGAPQDTPARRYGLRFTLDGF</sequence>
<proteinExistence type="inferred from homology"/>
<dbReference type="SMART" id="SM00903">
    <property type="entry name" value="Flavin_Reduct"/>
    <property type="match status" value="1"/>
</dbReference>
<feature type="domain" description="Flavin reductase like" evidence="3">
    <location>
        <begin position="10"/>
        <end position="151"/>
    </location>
</feature>
<comment type="similarity">
    <text evidence="1">Belongs to the non-flavoprotein flavin reductase family.</text>
</comment>
<dbReference type="PANTHER" id="PTHR30466:SF15">
    <property type="entry name" value="POSSIBLE OXIDOREDUCTASE"/>
    <property type="match status" value="1"/>
</dbReference>
<dbReference type="Gene3D" id="2.30.110.10">
    <property type="entry name" value="Electron Transport, Fmn-binding Protein, Chain A"/>
    <property type="match status" value="1"/>
</dbReference>
<dbReference type="PANTHER" id="PTHR30466">
    <property type="entry name" value="FLAVIN REDUCTASE"/>
    <property type="match status" value="1"/>
</dbReference>
<evidence type="ECO:0000313" key="4">
    <source>
        <dbReference type="EMBL" id="OQZ88898.1"/>
    </source>
</evidence>
<accession>A0ABX3R4L4</accession>
<dbReference type="EMBL" id="MVHD01000044">
    <property type="protein sequence ID" value="OQZ88898.1"/>
    <property type="molecule type" value="Genomic_DNA"/>
</dbReference>
<evidence type="ECO:0000256" key="1">
    <source>
        <dbReference type="ARBA" id="ARBA00008898"/>
    </source>
</evidence>
<dbReference type="InterPro" id="IPR012349">
    <property type="entry name" value="Split_barrel_FMN-bd"/>
</dbReference>
<dbReference type="Pfam" id="PF01613">
    <property type="entry name" value="Flavin_Reduct"/>
    <property type="match status" value="1"/>
</dbReference>
<organism evidence="4 5">
    <name type="scientific">Mycobacterium alsense</name>
    <dbReference type="NCBI Taxonomy" id="324058"/>
    <lineage>
        <taxon>Bacteria</taxon>
        <taxon>Bacillati</taxon>
        <taxon>Actinomycetota</taxon>
        <taxon>Actinomycetes</taxon>
        <taxon>Mycobacteriales</taxon>
        <taxon>Mycobacteriaceae</taxon>
        <taxon>Mycobacterium</taxon>
    </lineage>
</organism>
<gene>
    <name evidence="4" type="ORF">BST11_20610</name>
</gene>
<dbReference type="InterPro" id="IPR002563">
    <property type="entry name" value="Flavin_Rdtase-like_dom"/>
</dbReference>
<dbReference type="Proteomes" id="UP000192319">
    <property type="component" value="Unassembled WGS sequence"/>
</dbReference>
<keyword evidence="5" id="KW-1185">Reference proteome</keyword>
<evidence type="ECO:0000259" key="3">
    <source>
        <dbReference type="SMART" id="SM00903"/>
    </source>
</evidence>
<protein>
    <submittedName>
        <fullName evidence="4">Oxidoreductase</fullName>
    </submittedName>
</protein>
<keyword evidence="2" id="KW-0560">Oxidoreductase</keyword>
<comment type="caution">
    <text evidence="4">The sequence shown here is derived from an EMBL/GenBank/DDBJ whole genome shotgun (WGS) entry which is preliminary data.</text>
</comment>
<dbReference type="InterPro" id="IPR050268">
    <property type="entry name" value="NADH-dep_flavin_reductase"/>
</dbReference>
<dbReference type="SUPFAM" id="SSF50475">
    <property type="entry name" value="FMN-binding split barrel"/>
    <property type="match status" value="1"/>
</dbReference>
<name>A0ABX3R4L4_9MYCO</name>
<evidence type="ECO:0000313" key="5">
    <source>
        <dbReference type="Proteomes" id="UP000192319"/>
    </source>
</evidence>
<reference evidence="4 5" key="1">
    <citation type="submission" date="2017-02" db="EMBL/GenBank/DDBJ databases">
        <title>The new phylogeny of genus Mycobacterium.</title>
        <authorList>
            <person name="Tortoli E."/>
            <person name="Trovato A."/>
            <person name="Cirillo D.M."/>
        </authorList>
    </citation>
    <scope>NUCLEOTIDE SEQUENCE [LARGE SCALE GENOMIC DNA]</scope>
    <source>
        <strain evidence="4 5">DSM 45230</strain>
    </source>
</reference>
<evidence type="ECO:0000256" key="2">
    <source>
        <dbReference type="ARBA" id="ARBA00023002"/>
    </source>
</evidence>